<dbReference type="OrthoDB" id="43793at2157"/>
<name>A0A348B573_9CREN</name>
<dbReference type="AlphaFoldDB" id="A0A348B573"/>
<evidence type="ECO:0000259" key="1">
    <source>
        <dbReference type="SMART" id="SM00933"/>
    </source>
</evidence>
<evidence type="ECO:0000313" key="3">
    <source>
        <dbReference type="EMBL" id="GGT89094.1"/>
    </source>
</evidence>
<accession>A0A348B573</accession>
<dbReference type="KEGG" id="sacd:HS1genome_1714"/>
<sequence>MELLSQVAREKPYLGPGEPGLREVAGPVTLLGELGKCGPLDEFAYLDSSSRTLSVRGARILVASLYANDGGNHFTIPPARFPFVGLKASREVASAVSSDPTLSELVRLRSPAGELYDQDYKEDNVLDELRISLENYAVTSSNRITFVDGPVVPGPFPSTMGPKYEAAFQQLLKERLPRLPDLVGIVKRLEFSRKLARALGSDSSDEVLTLDLGRGKAIYVSPVLKEDVKVGEEEVSRYMTYVRVRDSAFRVESSNPDLLCPGVRTALLHSSFRGIPTFIEVADRLSRRLGSASFVQAFLYAHQLVGVSYESWNWYQEALKELSQ</sequence>
<dbReference type="InterPro" id="IPR018977">
    <property type="entry name" value="NurA_domain"/>
</dbReference>
<dbReference type="Proteomes" id="UP000616143">
    <property type="component" value="Unassembled WGS sequence"/>
</dbReference>
<dbReference type="EMBL" id="AP018553">
    <property type="protein sequence ID" value="BBD73325.1"/>
    <property type="molecule type" value="Genomic_DNA"/>
</dbReference>
<keyword evidence="4" id="KW-1185">Reference proteome</keyword>
<feature type="domain" description="NurA" evidence="1">
    <location>
        <begin position="41"/>
        <end position="288"/>
    </location>
</feature>
<evidence type="ECO:0000313" key="4">
    <source>
        <dbReference type="Proteomes" id="UP000276741"/>
    </source>
</evidence>
<dbReference type="Pfam" id="PF09376">
    <property type="entry name" value="NurA"/>
    <property type="match status" value="1"/>
</dbReference>
<reference evidence="2" key="3">
    <citation type="journal article" date="2019" name="BMC Res. Notes">
        <title>Complete genome sequence of the Sulfodiicoccus acidiphilus strain HS-1T, the first crenarchaeon that lacks polB3, isolated from an acidic hot spring in Ohwaku-dani, Hakone, Japan.</title>
        <authorList>
            <person name="Sakai H.D."/>
            <person name="Kurosawa N."/>
        </authorList>
    </citation>
    <scope>NUCLEOTIDE SEQUENCE</scope>
    <source>
        <strain evidence="2">HS-1</strain>
    </source>
</reference>
<gene>
    <name evidence="3" type="ORF">GCM10007116_03650</name>
    <name evidence="2" type="ORF">HS1genome_1714</name>
</gene>
<reference evidence="3" key="1">
    <citation type="journal article" date="2014" name="Int. J. Syst. Evol. Microbiol.">
        <title>Complete genome sequence of Corynebacterium casei LMG S-19264T (=DSM 44701T), isolated from a smear-ripened cheese.</title>
        <authorList>
            <consortium name="US DOE Joint Genome Institute (JGI-PGF)"/>
            <person name="Walter F."/>
            <person name="Albersmeier A."/>
            <person name="Kalinowski J."/>
            <person name="Ruckert C."/>
        </authorList>
    </citation>
    <scope>NUCLEOTIDE SEQUENCE</scope>
    <source>
        <strain evidence="3">JCM 31740</strain>
    </source>
</reference>
<dbReference type="SMART" id="SM00933">
    <property type="entry name" value="NurA"/>
    <property type="match status" value="1"/>
</dbReference>
<proteinExistence type="predicted"/>
<organism evidence="2 4">
    <name type="scientific">Sulfodiicoccus acidiphilus</name>
    <dbReference type="NCBI Taxonomy" id="1670455"/>
    <lineage>
        <taxon>Archaea</taxon>
        <taxon>Thermoproteota</taxon>
        <taxon>Thermoprotei</taxon>
        <taxon>Sulfolobales</taxon>
        <taxon>Sulfolobaceae</taxon>
        <taxon>Sulfodiicoccus</taxon>
    </lineage>
</organism>
<dbReference type="EMBL" id="BMQS01000003">
    <property type="protein sequence ID" value="GGT89094.1"/>
    <property type="molecule type" value="Genomic_DNA"/>
</dbReference>
<protein>
    <recommendedName>
        <fullName evidence="1">NurA domain-containing protein</fullName>
    </recommendedName>
</protein>
<evidence type="ECO:0000313" key="2">
    <source>
        <dbReference type="EMBL" id="BBD73325.1"/>
    </source>
</evidence>
<dbReference type="Proteomes" id="UP000276741">
    <property type="component" value="Chromosome"/>
</dbReference>
<reference evidence="4" key="2">
    <citation type="submission" date="2018-04" db="EMBL/GenBank/DDBJ databases">
        <title>Complete genome sequence of Sulfodiicoccus acidiphilus strain HS-1.</title>
        <authorList>
            <person name="Sakai H.D."/>
            <person name="Kurosawa N."/>
        </authorList>
    </citation>
    <scope>NUCLEOTIDE SEQUENCE [LARGE SCALE GENOMIC DNA]</scope>
    <source>
        <strain evidence="4">HS-1</strain>
    </source>
</reference>
<reference evidence="3" key="4">
    <citation type="submission" date="2020-09" db="EMBL/GenBank/DDBJ databases">
        <authorList>
            <person name="Sun Q."/>
            <person name="Ohkuma M."/>
        </authorList>
    </citation>
    <scope>NUCLEOTIDE SEQUENCE</scope>
    <source>
        <strain evidence="3">JCM 31740</strain>
    </source>
</reference>